<keyword evidence="5" id="KW-1133">Transmembrane helix</keyword>
<name>A0A645D2C7_9ZZZZ</name>
<dbReference type="GO" id="GO:0016887">
    <property type="term" value="F:ATP hydrolysis activity"/>
    <property type="evidence" value="ECO:0007669"/>
    <property type="project" value="InterPro"/>
</dbReference>
<evidence type="ECO:0000313" key="9">
    <source>
        <dbReference type="EMBL" id="MPM83526.1"/>
    </source>
</evidence>
<feature type="domain" description="ABC transporter" evidence="7">
    <location>
        <begin position="139"/>
        <end position="368"/>
    </location>
</feature>
<sequence length="382" mass="42218">MNGAERSVIARLLEYGEIRRKAMVKDSLIQELLWNISNNISGVGTALILIAAAGKIRAGTFSTADFVIFNYYIWNVISFFEWVGRQAARFQQSTVSLDRMLEMTGQSDDRFLFDVNRFNLKNPPSPITEQPLAEPLKVLSVKNLTSTYGGENGVSDISFDLPAGEFLVITGRIGSGKSPLLKTLLGVKSKDSGEVLWNGQALPIEQGVIPPQFSYTSQTPSLFSESIKDNILLGHERRPEVLERAFADSVLNEDLQQFEQNADTLIGTKGVKLSGGQKQRVAIARMLAHEAEVFVLDDVSSALDVDTELKLWERIGQRHKTRIAVSNRHVCLKNADKVLVLKDGKMEAYGPPAQLLSTSPELKAIWGEEVVPHDGTPTPERP</sequence>
<keyword evidence="4 9" id="KW-0067">ATP-binding</keyword>
<dbReference type="PROSITE" id="PS00211">
    <property type="entry name" value="ABC_TRANSPORTER_1"/>
    <property type="match status" value="1"/>
</dbReference>
<dbReference type="InterPro" id="IPR011527">
    <property type="entry name" value="ABC1_TM_dom"/>
</dbReference>
<reference evidence="9" key="1">
    <citation type="submission" date="2019-08" db="EMBL/GenBank/DDBJ databases">
        <authorList>
            <person name="Kucharzyk K."/>
            <person name="Murdoch R.W."/>
            <person name="Higgins S."/>
            <person name="Loffler F."/>
        </authorList>
    </citation>
    <scope>NUCLEOTIDE SEQUENCE</scope>
</reference>
<accession>A0A645D2C7</accession>
<dbReference type="PANTHER" id="PTHR24221:SF423">
    <property type="entry name" value="ABC TRANSPORTER"/>
    <property type="match status" value="1"/>
</dbReference>
<keyword evidence="2" id="KW-0812">Transmembrane</keyword>
<dbReference type="Gene3D" id="1.20.1560.10">
    <property type="entry name" value="ABC transporter type 1, transmembrane domain"/>
    <property type="match status" value="1"/>
</dbReference>
<feature type="domain" description="ABC transmembrane type-1" evidence="8">
    <location>
        <begin position="1"/>
        <end position="92"/>
    </location>
</feature>
<evidence type="ECO:0000259" key="7">
    <source>
        <dbReference type="PROSITE" id="PS50893"/>
    </source>
</evidence>
<dbReference type="AlphaFoldDB" id="A0A645D2C7"/>
<evidence type="ECO:0000256" key="1">
    <source>
        <dbReference type="ARBA" id="ARBA00004141"/>
    </source>
</evidence>
<dbReference type="GO" id="GO:0005524">
    <property type="term" value="F:ATP binding"/>
    <property type="evidence" value="ECO:0007669"/>
    <property type="project" value="UniProtKB-KW"/>
</dbReference>
<dbReference type="InterPro" id="IPR017871">
    <property type="entry name" value="ABC_transporter-like_CS"/>
</dbReference>
<comment type="caution">
    <text evidence="9">The sequence shown here is derived from an EMBL/GenBank/DDBJ whole genome shotgun (WGS) entry which is preliminary data.</text>
</comment>
<protein>
    <submittedName>
        <fullName evidence="9">Vitamin B12 import ATP-binding protein BtuD</fullName>
    </submittedName>
</protein>
<dbReference type="InterPro" id="IPR003593">
    <property type="entry name" value="AAA+_ATPase"/>
</dbReference>
<dbReference type="Gene3D" id="3.40.50.300">
    <property type="entry name" value="P-loop containing nucleotide triphosphate hydrolases"/>
    <property type="match status" value="1"/>
</dbReference>
<keyword evidence="6" id="KW-0472">Membrane</keyword>
<dbReference type="GO" id="GO:0140359">
    <property type="term" value="F:ABC-type transporter activity"/>
    <property type="evidence" value="ECO:0007669"/>
    <property type="project" value="InterPro"/>
</dbReference>
<dbReference type="EMBL" id="VSSQ01032301">
    <property type="protein sequence ID" value="MPM83526.1"/>
    <property type="molecule type" value="Genomic_DNA"/>
</dbReference>
<evidence type="ECO:0000256" key="6">
    <source>
        <dbReference type="ARBA" id="ARBA00023136"/>
    </source>
</evidence>
<comment type="subcellular location">
    <subcellularLocation>
        <location evidence="1">Membrane</location>
        <topology evidence="1">Multi-pass membrane protein</topology>
    </subcellularLocation>
</comment>
<organism evidence="9">
    <name type="scientific">bioreactor metagenome</name>
    <dbReference type="NCBI Taxonomy" id="1076179"/>
    <lineage>
        <taxon>unclassified sequences</taxon>
        <taxon>metagenomes</taxon>
        <taxon>ecological metagenomes</taxon>
    </lineage>
</organism>
<dbReference type="InterPro" id="IPR027417">
    <property type="entry name" value="P-loop_NTPase"/>
</dbReference>
<evidence type="ECO:0000256" key="4">
    <source>
        <dbReference type="ARBA" id="ARBA00022840"/>
    </source>
</evidence>
<gene>
    <name evidence="9" type="primary">btuD_266</name>
    <name evidence="9" type="ORF">SDC9_130590</name>
</gene>
<evidence type="ECO:0000256" key="2">
    <source>
        <dbReference type="ARBA" id="ARBA00022692"/>
    </source>
</evidence>
<evidence type="ECO:0000256" key="3">
    <source>
        <dbReference type="ARBA" id="ARBA00022741"/>
    </source>
</evidence>
<evidence type="ECO:0000256" key="5">
    <source>
        <dbReference type="ARBA" id="ARBA00022989"/>
    </source>
</evidence>
<dbReference type="InterPro" id="IPR039421">
    <property type="entry name" value="Type_1_exporter"/>
</dbReference>
<proteinExistence type="predicted"/>
<dbReference type="GO" id="GO:0016020">
    <property type="term" value="C:membrane"/>
    <property type="evidence" value="ECO:0007669"/>
    <property type="project" value="UniProtKB-SubCell"/>
</dbReference>
<dbReference type="PROSITE" id="PS50893">
    <property type="entry name" value="ABC_TRANSPORTER_2"/>
    <property type="match status" value="1"/>
</dbReference>
<dbReference type="PANTHER" id="PTHR24221">
    <property type="entry name" value="ATP-BINDING CASSETTE SUB-FAMILY B"/>
    <property type="match status" value="1"/>
</dbReference>
<evidence type="ECO:0000259" key="8">
    <source>
        <dbReference type="PROSITE" id="PS50929"/>
    </source>
</evidence>
<dbReference type="SUPFAM" id="SSF52540">
    <property type="entry name" value="P-loop containing nucleoside triphosphate hydrolases"/>
    <property type="match status" value="1"/>
</dbReference>
<dbReference type="SMART" id="SM00382">
    <property type="entry name" value="AAA"/>
    <property type="match status" value="1"/>
</dbReference>
<keyword evidence="3" id="KW-0547">Nucleotide-binding</keyword>
<dbReference type="PROSITE" id="PS50929">
    <property type="entry name" value="ABC_TM1F"/>
    <property type="match status" value="1"/>
</dbReference>
<dbReference type="SUPFAM" id="SSF90123">
    <property type="entry name" value="ABC transporter transmembrane region"/>
    <property type="match status" value="1"/>
</dbReference>
<dbReference type="InterPro" id="IPR036640">
    <property type="entry name" value="ABC1_TM_sf"/>
</dbReference>
<dbReference type="InterPro" id="IPR003439">
    <property type="entry name" value="ABC_transporter-like_ATP-bd"/>
</dbReference>
<dbReference type="Pfam" id="PF00005">
    <property type="entry name" value="ABC_tran"/>
    <property type="match status" value="1"/>
</dbReference>